<reference evidence="4 5" key="1">
    <citation type="submission" date="2019-04" db="EMBL/GenBank/DDBJ databases">
        <title>Comparative genomics and transcriptomics to analyze fruiting body development in filamentous ascomycetes.</title>
        <authorList>
            <consortium name="DOE Joint Genome Institute"/>
            <person name="Lutkenhaus R."/>
            <person name="Traeger S."/>
            <person name="Breuer J."/>
            <person name="Kuo A."/>
            <person name="Lipzen A."/>
            <person name="Pangilinan J."/>
            <person name="Dilworth D."/>
            <person name="Sandor L."/>
            <person name="Poggeler S."/>
            <person name="Barry K."/>
            <person name="Grigoriev I.V."/>
            <person name="Nowrousian M."/>
        </authorList>
    </citation>
    <scope>NUCLEOTIDE SEQUENCE [LARGE SCALE GENOMIC DNA]</scope>
    <source>
        <strain evidence="4 5">CBS 389.68</strain>
    </source>
</reference>
<evidence type="ECO:0000256" key="2">
    <source>
        <dbReference type="SAM" id="MobiDB-lite"/>
    </source>
</evidence>
<dbReference type="InterPro" id="IPR039777">
    <property type="entry name" value="IFRD"/>
</dbReference>
<feature type="compositionally biased region" description="Low complexity" evidence="2">
    <location>
        <begin position="22"/>
        <end position="44"/>
    </location>
</feature>
<protein>
    <recommendedName>
        <fullName evidence="3">Interferon-related developmental regulator N-terminal domain-containing protein</fullName>
    </recommendedName>
</protein>
<sequence>MSGLRRRALDPNGKTVSRKAQSRASSAASSRVTSRAGSRVASRANTDDEASDDNFSVRSLGEELDPILAQLEEQQSHTKLAVDIRPIIDSIVDRKGSSAEGREQRFIQYSRFLSGCFAQSHIERQRDQIIDACLRSLKGGRTEKESLEALRSLALTIITMPDDSIYDKVTPTFKRVIVDNDNLLIKKNVIHVLGSAAFYGGATAEEVENIMGFFMEIIESDGHSAGAGDDAGVVTAALEEWGFLCTQLDDVEDLTGECIDGFVDQLDSSEVSVQVAAGENIALLYEKSYTLAEEDELEHHAQVKFLKRYEPYPRKGDLIDTIQGLTSGSKKYLNKRNKKTQRSAFADILHTVQDPLKGPGFKETLDHDGHIRGASRTVKVHVDGEASGLGVVNIDRWWKLLRLQHLRRILTTGFLIHWRENPVIFESLELHFDEVLSGL</sequence>
<dbReference type="STRING" id="341454.A0A4S2N1N7"/>
<comment type="similarity">
    <text evidence="1">Belongs to the IFRD family.</text>
</comment>
<feature type="region of interest" description="Disordered" evidence="2">
    <location>
        <begin position="1"/>
        <end position="56"/>
    </location>
</feature>
<evidence type="ECO:0000259" key="3">
    <source>
        <dbReference type="Pfam" id="PF05004"/>
    </source>
</evidence>
<accession>A0A4S2N1N7</accession>
<dbReference type="Pfam" id="PF05004">
    <property type="entry name" value="IFRD"/>
    <property type="match status" value="1"/>
</dbReference>
<proteinExistence type="inferred from homology"/>
<organism evidence="4 5">
    <name type="scientific">Ascodesmis nigricans</name>
    <dbReference type="NCBI Taxonomy" id="341454"/>
    <lineage>
        <taxon>Eukaryota</taxon>
        <taxon>Fungi</taxon>
        <taxon>Dikarya</taxon>
        <taxon>Ascomycota</taxon>
        <taxon>Pezizomycotina</taxon>
        <taxon>Pezizomycetes</taxon>
        <taxon>Pezizales</taxon>
        <taxon>Ascodesmidaceae</taxon>
        <taxon>Ascodesmis</taxon>
    </lineage>
</organism>
<dbReference type="EMBL" id="ML220114">
    <property type="protein sequence ID" value="TGZ82844.1"/>
    <property type="molecule type" value="Genomic_DNA"/>
</dbReference>
<dbReference type="PANTHER" id="PTHR12354">
    <property type="entry name" value="INTERFERON-RELATED DEVELOPMENTAL REGULATOR"/>
    <property type="match status" value="1"/>
</dbReference>
<dbReference type="OrthoDB" id="18978at2759"/>
<evidence type="ECO:0000313" key="4">
    <source>
        <dbReference type="EMBL" id="TGZ82844.1"/>
    </source>
</evidence>
<dbReference type="SUPFAM" id="SSF48371">
    <property type="entry name" value="ARM repeat"/>
    <property type="match status" value="1"/>
</dbReference>
<keyword evidence="5" id="KW-1185">Reference proteome</keyword>
<dbReference type="InterPro" id="IPR016024">
    <property type="entry name" value="ARM-type_fold"/>
</dbReference>
<gene>
    <name evidence="4" type="ORF">EX30DRAFT_339118</name>
</gene>
<evidence type="ECO:0000256" key="1">
    <source>
        <dbReference type="ARBA" id="ARBA00008828"/>
    </source>
</evidence>
<dbReference type="AlphaFoldDB" id="A0A4S2N1N7"/>
<dbReference type="Proteomes" id="UP000298138">
    <property type="component" value="Unassembled WGS sequence"/>
</dbReference>
<dbReference type="InterPro" id="IPR007701">
    <property type="entry name" value="Interferon-rel_develop_reg_N"/>
</dbReference>
<dbReference type="InParanoid" id="A0A4S2N1N7"/>
<evidence type="ECO:0000313" key="5">
    <source>
        <dbReference type="Proteomes" id="UP000298138"/>
    </source>
</evidence>
<dbReference type="PANTHER" id="PTHR12354:SF1">
    <property type="entry name" value="INTERFERON-RELATED DEVELOPMENTAL REGULATOR 1"/>
    <property type="match status" value="1"/>
</dbReference>
<name>A0A4S2N1N7_9PEZI</name>
<feature type="domain" description="Interferon-related developmental regulator N-terminal" evidence="3">
    <location>
        <begin position="70"/>
        <end position="353"/>
    </location>
</feature>